<feature type="transmembrane region" description="Helical" evidence="1">
    <location>
        <begin position="128"/>
        <end position="146"/>
    </location>
</feature>
<feature type="transmembrane region" description="Helical" evidence="1">
    <location>
        <begin position="56"/>
        <end position="77"/>
    </location>
</feature>
<gene>
    <name evidence="2" type="ORF">SAMN04488087_2696</name>
</gene>
<evidence type="ECO:0000313" key="3">
    <source>
        <dbReference type="Proteomes" id="UP000185812"/>
    </source>
</evidence>
<accession>A0A1M6XSX3</accession>
<dbReference type="Proteomes" id="UP000185812">
    <property type="component" value="Unassembled WGS sequence"/>
</dbReference>
<keyword evidence="1" id="KW-0472">Membrane</keyword>
<proteinExistence type="predicted"/>
<reference evidence="3" key="1">
    <citation type="submission" date="2016-11" db="EMBL/GenBank/DDBJ databases">
        <authorList>
            <person name="Varghese N."/>
            <person name="Submissions S."/>
        </authorList>
    </citation>
    <scope>NUCLEOTIDE SEQUENCE [LARGE SCALE GENOMIC DNA]</scope>
    <source>
        <strain evidence="3">DSM 22212</strain>
    </source>
</reference>
<dbReference type="Pfam" id="PF11158">
    <property type="entry name" value="DUF2938"/>
    <property type="match status" value="1"/>
</dbReference>
<dbReference type="InterPro" id="IPR021329">
    <property type="entry name" value="DUF2938"/>
</dbReference>
<protein>
    <recommendedName>
        <fullName evidence="4">DUF2938 domain-containing protein</fullName>
    </recommendedName>
</protein>
<dbReference type="STRING" id="633813.SAMN04488087_2696"/>
<evidence type="ECO:0000256" key="1">
    <source>
        <dbReference type="SAM" id="Phobius"/>
    </source>
</evidence>
<evidence type="ECO:0008006" key="4">
    <source>
        <dbReference type="Google" id="ProtNLM"/>
    </source>
</evidence>
<keyword evidence="1" id="KW-1133">Transmembrane helix</keyword>
<dbReference type="RefSeq" id="WP_072716492.1">
    <property type="nucleotide sequence ID" value="NZ_FRAU01000012.1"/>
</dbReference>
<evidence type="ECO:0000313" key="2">
    <source>
        <dbReference type="EMBL" id="SHL08915.1"/>
    </source>
</evidence>
<dbReference type="AlphaFoldDB" id="A0A1M6XSX3"/>
<name>A0A1M6XSX3_9BACT</name>
<dbReference type="EMBL" id="FRAU01000012">
    <property type="protein sequence ID" value="SHL08915.1"/>
    <property type="molecule type" value="Genomic_DNA"/>
</dbReference>
<organism evidence="2 3">
    <name type="scientific">Rhodothermus profundi</name>
    <dbReference type="NCBI Taxonomy" id="633813"/>
    <lineage>
        <taxon>Bacteria</taxon>
        <taxon>Pseudomonadati</taxon>
        <taxon>Rhodothermota</taxon>
        <taxon>Rhodothermia</taxon>
        <taxon>Rhodothermales</taxon>
        <taxon>Rhodothermaceae</taxon>
        <taxon>Rhodothermus</taxon>
    </lineage>
</organism>
<keyword evidence="1" id="KW-0812">Transmembrane</keyword>
<dbReference type="OrthoDB" id="1178071at2"/>
<sequence>MKAFPIKRALLAGVTGTLFFDVFGLMVSAIMGNPAWWDIPALLAGKLGLPLFFGVLAHYLNGIVLAVIYAAVAPFLWGSKWMRALTYITVETVLGVWLFMAPLLGMGIAGVNGPMGTLFAVISLVRHWVYAIGLALFIPISVSLPASDAAPSAAS</sequence>
<feature type="transmembrane region" description="Helical" evidence="1">
    <location>
        <begin position="84"/>
        <end position="108"/>
    </location>
</feature>
<keyword evidence="3" id="KW-1185">Reference proteome</keyword>